<dbReference type="Gene3D" id="3.40.50.12780">
    <property type="entry name" value="N-terminal domain of ligase-like"/>
    <property type="match status" value="1"/>
</dbReference>
<dbReference type="PANTHER" id="PTHR43201:SF5">
    <property type="entry name" value="MEDIUM-CHAIN ACYL-COA LIGASE ACSF2, MITOCHONDRIAL"/>
    <property type="match status" value="1"/>
</dbReference>
<feature type="domain" description="AMP-binding enzyme C-terminal" evidence="5">
    <location>
        <begin position="473"/>
        <end position="548"/>
    </location>
</feature>
<organism evidence="6 7">
    <name type="scientific">Arcanobacterium hippocoleae</name>
    <dbReference type="NCBI Taxonomy" id="149017"/>
    <lineage>
        <taxon>Bacteria</taxon>
        <taxon>Bacillati</taxon>
        <taxon>Actinomycetota</taxon>
        <taxon>Actinomycetes</taxon>
        <taxon>Actinomycetales</taxon>
        <taxon>Actinomycetaceae</taxon>
        <taxon>Arcanobacterium</taxon>
    </lineage>
</organism>
<dbReference type="EMBL" id="JAVDUJ010000001">
    <property type="protein sequence ID" value="MDR6939016.1"/>
    <property type="molecule type" value="Genomic_DNA"/>
</dbReference>
<dbReference type="InterPro" id="IPR042099">
    <property type="entry name" value="ANL_N_sf"/>
</dbReference>
<evidence type="ECO:0000259" key="4">
    <source>
        <dbReference type="Pfam" id="PF00501"/>
    </source>
</evidence>
<dbReference type="Pfam" id="PF13193">
    <property type="entry name" value="AMP-binding_C"/>
    <property type="match status" value="1"/>
</dbReference>
<evidence type="ECO:0000313" key="6">
    <source>
        <dbReference type="EMBL" id="MDR6939016.1"/>
    </source>
</evidence>
<dbReference type="Gene3D" id="3.30.300.30">
    <property type="match status" value="1"/>
</dbReference>
<reference evidence="6 7" key="1">
    <citation type="submission" date="2023-07" db="EMBL/GenBank/DDBJ databases">
        <title>Sequencing the genomes of 1000 actinobacteria strains.</title>
        <authorList>
            <person name="Klenk H.-P."/>
        </authorList>
    </citation>
    <scope>NUCLEOTIDE SEQUENCE [LARGE SCALE GENOMIC DNA]</scope>
    <source>
        <strain evidence="6 7">DSM 15539</strain>
    </source>
</reference>
<evidence type="ECO:0000256" key="2">
    <source>
        <dbReference type="ARBA" id="ARBA00022598"/>
    </source>
</evidence>
<feature type="compositionally biased region" description="Basic and acidic residues" evidence="3">
    <location>
        <begin position="685"/>
        <end position="694"/>
    </location>
</feature>
<dbReference type="PANTHER" id="PTHR43201">
    <property type="entry name" value="ACYL-COA SYNTHETASE"/>
    <property type="match status" value="1"/>
</dbReference>
<dbReference type="Pfam" id="PF00501">
    <property type="entry name" value="AMP-binding"/>
    <property type="match status" value="1"/>
</dbReference>
<evidence type="ECO:0000256" key="1">
    <source>
        <dbReference type="ARBA" id="ARBA00006432"/>
    </source>
</evidence>
<keyword evidence="7" id="KW-1185">Reference proteome</keyword>
<comment type="similarity">
    <text evidence="1">Belongs to the ATP-dependent AMP-binding enzyme family.</text>
</comment>
<dbReference type="EC" id="6.2.1.3" evidence="6"/>
<accession>A0ABU1T2B3</accession>
<keyword evidence="2 6" id="KW-0436">Ligase</keyword>
<dbReference type="SUPFAM" id="SSF56801">
    <property type="entry name" value="Acetyl-CoA synthetase-like"/>
    <property type="match status" value="1"/>
</dbReference>
<name>A0ABU1T2B3_9ACTO</name>
<feature type="compositionally biased region" description="Basic and acidic residues" evidence="3">
    <location>
        <begin position="657"/>
        <end position="678"/>
    </location>
</feature>
<dbReference type="InterPro" id="IPR025110">
    <property type="entry name" value="AMP-bd_C"/>
</dbReference>
<evidence type="ECO:0000256" key="3">
    <source>
        <dbReference type="SAM" id="MobiDB-lite"/>
    </source>
</evidence>
<gene>
    <name evidence="6" type="ORF">J2S36_000559</name>
</gene>
<protein>
    <submittedName>
        <fullName evidence="6">Long-chain acyl-CoA synthetase</fullName>
        <ecNumber evidence="6">6.2.1.3</ecNumber>
    </submittedName>
</protein>
<sequence length="694" mass="76068">MSNMMARAHAHYSPGVPTSIKEVDLTLGEIFARAVHDFPQHIAIDFLGREYTYAEVFSEIKRAATALTMCGVRKGDVVSIILPNCPQHYIAVYAITALGAIASEHNPLAPAAQLNEQIDRVGSTVVIAWEQTIERITTGDSLRGRTYLAVNLTKALPKKSQFLLKLPVKAARAQRAKLRGKVPPGVHSWDNQVSHATPMNLNSVDHGTADDIAILIQTGGTTGIPKSVALTHRNLTSNSTQVKAWLQEFRQGAETVAAVLPFFHAFGFELSLVVCVDFAATQVMSPTFDVDIILAGHKRHPITFFAGVPPMFERILAAVKKRGGIDLSSMRYSCSGAMPLDPNLAAAWEEATGGYLVEGYGMSEASPLIAASPLSAARRPSTLGLPIPSTEVKVVNPDNPNQELAEGEVGEILVRGPQVFPGYYENETETAAAFHDGWLRTGDLAKWDDGFLVMADRRKEMIINGGFNVYPSEVEKVVREIEGVADVAVIGMPNGTFGESVVAALVLEPGANVTLEQVRQWTESRLSHYAMPKSIAILDELPRSQIGKVLRRSVKEQLENFELVSGQWRKKLGAASNSAAQTFEAYLQALKEKTNSTAEEWRAWSESNAPQLERFRNWWNSERNSQSADSSIDDKAHTEGISVEGFVNWVKANSPLKHGEINPDHTHPKAEVHFDHSATELSQTDAKKEEQQRK</sequence>
<evidence type="ECO:0000259" key="5">
    <source>
        <dbReference type="Pfam" id="PF13193"/>
    </source>
</evidence>
<dbReference type="InterPro" id="IPR020845">
    <property type="entry name" value="AMP-binding_CS"/>
</dbReference>
<dbReference type="InterPro" id="IPR045851">
    <property type="entry name" value="AMP-bd_C_sf"/>
</dbReference>
<feature type="domain" description="AMP-dependent synthetase/ligase" evidence="4">
    <location>
        <begin position="31"/>
        <end position="424"/>
    </location>
</feature>
<comment type="caution">
    <text evidence="6">The sequence shown here is derived from an EMBL/GenBank/DDBJ whole genome shotgun (WGS) entry which is preliminary data.</text>
</comment>
<dbReference type="Proteomes" id="UP001266099">
    <property type="component" value="Unassembled WGS sequence"/>
</dbReference>
<proteinExistence type="inferred from homology"/>
<evidence type="ECO:0000313" key="7">
    <source>
        <dbReference type="Proteomes" id="UP001266099"/>
    </source>
</evidence>
<dbReference type="GO" id="GO:0004467">
    <property type="term" value="F:long-chain fatty acid-CoA ligase activity"/>
    <property type="evidence" value="ECO:0007669"/>
    <property type="project" value="UniProtKB-EC"/>
</dbReference>
<dbReference type="PROSITE" id="PS00455">
    <property type="entry name" value="AMP_BINDING"/>
    <property type="match status" value="1"/>
</dbReference>
<dbReference type="InterPro" id="IPR000873">
    <property type="entry name" value="AMP-dep_synth/lig_dom"/>
</dbReference>
<feature type="region of interest" description="Disordered" evidence="3">
    <location>
        <begin position="657"/>
        <end position="694"/>
    </location>
</feature>